<dbReference type="SUPFAM" id="SSF51905">
    <property type="entry name" value="FAD/NAD(P)-binding domain"/>
    <property type="match status" value="1"/>
</dbReference>
<comment type="cofactor">
    <cofactor evidence="1">
        <name>FAD</name>
        <dbReference type="ChEBI" id="CHEBI:57692"/>
    </cofactor>
</comment>
<proteinExistence type="inferred from homology"/>
<dbReference type="SUPFAM" id="SSF46977">
    <property type="entry name" value="Succinate dehydrogenase/fumarate reductase flavoprotein C-terminal domain"/>
    <property type="match status" value="1"/>
</dbReference>
<evidence type="ECO:0000313" key="12">
    <source>
        <dbReference type="EMBL" id="KKN49017.1"/>
    </source>
</evidence>
<dbReference type="Pfam" id="PF02910">
    <property type="entry name" value="Succ_DH_flav_C"/>
    <property type="match status" value="1"/>
</dbReference>
<evidence type="ECO:0000256" key="3">
    <source>
        <dbReference type="ARBA" id="ARBA00008562"/>
    </source>
</evidence>
<dbReference type="PIRSF" id="PIRSF000171">
    <property type="entry name" value="SDHA_APRA_LASPO"/>
    <property type="match status" value="1"/>
</dbReference>
<dbReference type="InterPro" id="IPR027477">
    <property type="entry name" value="Succ_DH/fumarate_Rdtase_cat_sf"/>
</dbReference>
<dbReference type="Gene3D" id="3.50.50.60">
    <property type="entry name" value="FAD/NAD(P)-binding domain"/>
    <property type="match status" value="1"/>
</dbReference>
<feature type="domain" description="FAD-dependent oxidoreductase 2 FAD-binding" evidence="10">
    <location>
        <begin position="6"/>
        <end position="381"/>
    </location>
</feature>
<dbReference type="NCBIfam" id="TIGR00551">
    <property type="entry name" value="nadB"/>
    <property type="match status" value="1"/>
</dbReference>
<dbReference type="EC" id="1.4.3.16" evidence="4"/>
<dbReference type="InterPro" id="IPR005288">
    <property type="entry name" value="NadB"/>
</dbReference>
<keyword evidence="9" id="KW-0472">Membrane</keyword>
<name>A0A0F9RH09_9ZZZZ</name>
<dbReference type="InterPro" id="IPR036188">
    <property type="entry name" value="FAD/NAD-bd_sf"/>
</dbReference>
<evidence type="ECO:0000256" key="4">
    <source>
        <dbReference type="ARBA" id="ARBA00012173"/>
    </source>
</evidence>
<sequence length="523" mass="58762">MRIKTDFLIIGSGISGLSLAIYLSKLVPEQKIFLITKESLKDSSTYHAQGGIACVWDDNDNFEKHIQDTLIAGDGLCDENVVRKILTQVPDRINDLIEFGLKFTKNKDGDYDLGKEGGHTERRILHVNDQTGKSIEQTLIDNVKKIGTIEIREYWCAVNLFSENFKCYGAYVLDQENDEIHNIAAKVTILATGGAGKIYLYTTNPDTASGDGIAMAYRAGVIIANMEFYQFHPTCLYHPYAKSFLITEALRGEGAVLKNIGGKEFMHKYHPSKELAPRDIVSRAIDAELKKSGDDHVLLDIASKKDANFIKSHFPGIYENCLNFNIDITKQPIPVVPSAHYSVGGCLTKIDGSTKVKNLYVIGESACTGLHGANRLASNSLLEGLVCSYECAKTLGAIIKDLKISEFKEWEPGNAVPSTEAVIISQNWDEIRRFMWNFVGIVRTDLRLQRAKKRINLLLDEINQYYWDFKIEKNLVELRNLATVAKLIIVSAISRKESRGIHYNLDYPNKSEMSRPTTLRRPW</sequence>
<evidence type="ECO:0000259" key="10">
    <source>
        <dbReference type="Pfam" id="PF00890"/>
    </source>
</evidence>
<keyword evidence="7" id="KW-0274">FAD</keyword>
<evidence type="ECO:0000256" key="2">
    <source>
        <dbReference type="ARBA" id="ARBA00004950"/>
    </source>
</evidence>
<keyword evidence="9" id="KW-1133">Transmembrane helix</keyword>
<dbReference type="GO" id="GO:0008734">
    <property type="term" value="F:L-aspartate oxidase activity"/>
    <property type="evidence" value="ECO:0007669"/>
    <property type="project" value="UniProtKB-EC"/>
</dbReference>
<evidence type="ECO:0000256" key="1">
    <source>
        <dbReference type="ARBA" id="ARBA00001974"/>
    </source>
</evidence>
<comment type="caution">
    <text evidence="12">The sequence shown here is derived from an EMBL/GenBank/DDBJ whole genome shotgun (WGS) entry which is preliminary data.</text>
</comment>
<dbReference type="FunFam" id="1.20.58.100:FF:000002">
    <property type="entry name" value="L-aspartate oxidase"/>
    <property type="match status" value="1"/>
</dbReference>
<evidence type="ECO:0000259" key="11">
    <source>
        <dbReference type="Pfam" id="PF02910"/>
    </source>
</evidence>
<accession>A0A0F9RH09</accession>
<dbReference type="Pfam" id="PF00890">
    <property type="entry name" value="FAD_binding_2"/>
    <property type="match status" value="1"/>
</dbReference>
<feature type="transmembrane region" description="Helical" evidence="9">
    <location>
        <begin position="7"/>
        <end position="24"/>
    </location>
</feature>
<evidence type="ECO:0000256" key="5">
    <source>
        <dbReference type="ARBA" id="ARBA00022630"/>
    </source>
</evidence>
<protein>
    <recommendedName>
        <fullName evidence="4">L-aspartate oxidase</fullName>
        <ecNumber evidence="4">1.4.3.16</ecNumber>
    </recommendedName>
</protein>
<comment type="similarity">
    <text evidence="3">Belongs to the FAD-dependent oxidoreductase 2 family. NadB subfamily.</text>
</comment>
<dbReference type="AlphaFoldDB" id="A0A0F9RH09"/>
<evidence type="ECO:0000256" key="7">
    <source>
        <dbReference type="ARBA" id="ARBA00022827"/>
    </source>
</evidence>
<dbReference type="UniPathway" id="UPA00253">
    <property type="reaction ID" value="UER00326"/>
</dbReference>
<dbReference type="PANTHER" id="PTHR42716:SF2">
    <property type="entry name" value="L-ASPARTATE OXIDASE, CHLOROPLASTIC"/>
    <property type="match status" value="1"/>
</dbReference>
<comment type="pathway">
    <text evidence="2">Cofactor biosynthesis; NAD(+) biosynthesis; iminoaspartate from L-aspartate (oxidase route): step 1/1.</text>
</comment>
<reference evidence="12" key="1">
    <citation type="journal article" date="2015" name="Nature">
        <title>Complex archaea that bridge the gap between prokaryotes and eukaryotes.</title>
        <authorList>
            <person name="Spang A."/>
            <person name="Saw J.H."/>
            <person name="Jorgensen S.L."/>
            <person name="Zaremba-Niedzwiedzka K."/>
            <person name="Martijn J."/>
            <person name="Lind A.E."/>
            <person name="van Eijk R."/>
            <person name="Schleper C."/>
            <person name="Guy L."/>
            <person name="Ettema T.J."/>
        </authorList>
    </citation>
    <scope>NUCLEOTIDE SEQUENCE</scope>
</reference>
<gene>
    <name evidence="12" type="ORF">LCGC14_0646970</name>
</gene>
<dbReference type="FunFam" id="3.90.700.10:FF:000002">
    <property type="entry name" value="L-aspartate oxidase"/>
    <property type="match status" value="1"/>
</dbReference>
<keyword evidence="8" id="KW-0560">Oxidoreductase</keyword>
<dbReference type="EMBL" id="LAZR01001190">
    <property type="protein sequence ID" value="KKN49017.1"/>
    <property type="molecule type" value="Genomic_DNA"/>
</dbReference>
<dbReference type="InterPro" id="IPR015939">
    <property type="entry name" value="Fum_Rdtase/Succ_DH_flav-like_C"/>
</dbReference>
<dbReference type="InterPro" id="IPR037099">
    <property type="entry name" value="Fum_R/Succ_DH_flav-like_C_sf"/>
</dbReference>
<dbReference type="InterPro" id="IPR003953">
    <property type="entry name" value="FAD-dep_OxRdtase_2_FAD-bd"/>
</dbReference>
<keyword evidence="5" id="KW-0285">Flavoprotein</keyword>
<dbReference type="NCBIfam" id="NF006567">
    <property type="entry name" value="PRK09077.1"/>
    <property type="match status" value="1"/>
</dbReference>
<dbReference type="SUPFAM" id="SSF56425">
    <property type="entry name" value="Succinate dehydrogenase/fumarate reductase flavoprotein, catalytic domain"/>
    <property type="match status" value="1"/>
</dbReference>
<dbReference type="Gene3D" id="3.90.700.10">
    <property type="entry name" value="Succinate dehydrogenase/fumarate reductase flavoprotein, catalytic domain"/>
    <property type="match status" value="1"/>
</dbReference>
<evidence type="ECO:0000256" key="6">
    <source>
        <dbReference type="ARBA" id="ARBA00022642"/>
    </source>
</evidence>
<keyword evidence="9" id="KW-0812">Transmembrane</keyword>
<evidence type="ECO:0000256" key="8">
    <source>
        <dbReference type="ARBA" id="ARBA00023002"/>
    </source>
</evidence>
<keyword evidence="6" id="KW-0662">Pyridine nucleotide biosynthesis</keyword>
<organism evidence="12">
    <name type="scientific">marine sediment metagenome</name>
    <dbReference type="NCBI Taxonomy" id="412755"/>
    <lineage>
        <taxon>unclassified sequences</taxon>
        <taxon>metagenomes</taxon>
        <taxon>ecological metagenomes</taxon>
    </lineage>
</organism>
<feature type="domain" description="Fumarate reductase/succinate dehydrogenase flavoprotein-like C-terminal" evidence="11">
    <location>
        <begin position="429"/>
        <end position="511"/>
    </location>
</feature>
<dbReference type="GO" id="GO:0034628">
    <property type="term" value="P:'de novo' NAD+ biosynthetic process from L-aspartate"/>
    <property type="evidence" value="ECO:0007669"/>
    <property type="project" value="TreeGrafter"/>
</dbReference>
<evidence type="ECO:0000256" key="9">
    <source>
        <dbReference type="SAM" id="Phobius"/>
    </source>
</evidence>
<dbReference type="PANTHER" id="PTHR42716">
    <property type="entry name" value="L-ASPARTATE OXIDASE"/>
    <property type="match status" value="1"/>
</dbReference>
<dbReference type="Gene3D" id="1.20.58.100">
    <property type="entry name" value="Fumarate reductase/succinate dehydrogenase flavoprotein-like, C-terminal domain"/>
    <property type="match status" value="1"/>
</dbReference>